<dbReference type="PRINTS" id="PR00868">
    <property type="entry name" value="DNAPOLI"/>
</dbReference>
<dbReference type="PANTHER" id="PTHR10133:SF62">
    <property type="entry name" value="DNA POLYMERASE THETA"/>
    <property type="match status" value="1"/>
</dbReference>
<dbReference type="SMART" id="SM00482">
    <property type="entry name" value="POLAc"/>
    <property type="match status" value="1"/>
</dbReference>
<sequence length="612" mass="69726">MAELAKLAAGWDAISIDCETTGLKTWLGDSVLGFGIGELRQGEKPSYYYLPISHFDADNISPKMLAPLRSVLAEKRVLGWNLKFDLHALAKLLKFKPPFYDVLPLARIMSTEERPILELNYVASSELGYIYQSEAKTSEFYRSHIDWEPPRKMKRWSVQEIGTKCCEDVHCAAQAYLHFSKDIPESLKLLYRREIGLTEILYEMERRGIRFDPDELEEVGGRLEGLMDGLLADLRGDTGQELFNPRSSPQVEKVMEGLKIKPRVYNKPKQDGTQSPKWDRDNLLVVGHPVALGIAQYRALGTQTGGFISLLREYVELLLEIMHFSYQNWGTVTGRLSAKDPNVQAMAKGWLQLGELGEEGEALAWSEDGPDKTLAVRTIFIPRPGYAFLDADYSQIEMFIAGWYMAQVGHPELLGLCQNEDVHRATALLVWGSETPEFRKRAKWFNFGLLYGLGLDALALRIGCSLKEATKYREQYYGTIGPGYYRVMQDIRAWLGTRGYVQNVYGRRYYIDVERAYIAFNYMVQGSVGDFVKFREARIKKLCWQLKMYPVLTTHDDILFEVPLALLDSPRIGQLVDILEDGAPFGMRLPLKLKVSRTNLAEMEDYRVPKAA</sequence>
<evidence type="ECO:0000256" key="4">
    <source>
        <dbReference type="ARBA" id="ARBA00022932"/>
    </source>
</evidence>
<evidence type="ECO:0000256" key="2">
    <source>
        <dbReference type="ARBA" id="ARBA00022679"/>
    </source>
</evidence>
<dbReference type="InterPro" id="IPR043502">
    <property type="entry name" value="DNA/RNA_pol_sf"/>
</dbReference>
<dbReference type="Gene3D" id="1.20.1060.10">
    <property type="entry name" value="Taq DNA Polymerase, Chain T, domain 4"/>
    <property type="match status" value="1"/>
</dbReference>
<comment type="caution">
    <text evidence="7">The sequence shown here is derived from an EMBL/GenBank/DDBJ whole genome shotgun (WGS) entry which is preliminary data.</text>
</comment>
<dbReference type="Gene3D" id="3.30.70.370">
    <property type="match status" value="1"/>
</dbReference>
<dbReference type="InterPro" id="IPR001098">
    <property type="entry name" value="DNA-dir_DNA_pol_A_palm_dom"/>
</dbReference>
<gene>
    <name evidence="7" type="ORF">LCGC14_1146650</name>
</gene>
<dbReference type="PANTHER" id="PTHR10133">
    <property type="entry name" value="DNA POLYMERASE I"/>
    <property type="match status" value="1"/>
</dbReference>
<dbReference type="InterPro" id="IPR002298">
    <property type="entry name" value="DNA_polymerase_A"/>
</dbReference>
<proteinExistence type="predicted"/>
<dbReference type="Gene3D" id="1.10.150.20">
    <property type="entry name" value="5' to 3' exonuclease, C-terminal subdomain"/>
    <property type="match status" value="1"/>
</dbReference>
<dbReference type="Gene3D" id="3.30.420.10">
    <property type="entry name" value="Ribonuclease H-like superfamily/Ribonuclease H"/>
    <property type="match status" value="1"/>
</dbReference>
<dbReference type="GO" id="GO:0003677">
    <property type="term" value="F:DNA binding"/>
    <property type="evidence" value="ECO:0007669"/>
    <property type="project" value="InterPro"/>
</dbReference>
<name>A0A0F9LWM5_9ZZZZ</name>
<evidence type="ECO:0000313" key="7">
    <source>
        <dbReference type="EMBL" id="KKM99559.1"/>
    </source>
</evidence>
<dbReference type="EMBL" id="LAZR01005483">
    <property type="protein sequence ID" value="KKM99559.1"/>
    <property type="molecule type" value="Genomic_DNA"/>
</dbReference>
<dbReference type="SUPFAM" id="SSF56672">
    <property type="entry name" value="DNA/RNA polymerases"/>
    <property type="match status" value="1"/>
</dbReference>
<keyword evidence="2" id="KW-0808">Transferase</keyword>
<evidence type="ECO:0000256" key="3">
    <source>
        <dbReference type="ARBA" id="ARBA00022695"/>
    </source>
</evidence>
<dbReference type="AlphaFoldDB" id="A0A0F9LWM5"/>
<dbReference type="GO" id="GO:0006302">
    <property type="term" value="P:double-strand break repair"/>
    <property type="evidence" value="ECO:0007669"/>
    <property type="project" value="TreeGrafter"/>
</dbReference>
<dbReference type="Pfam" id="PF00476">
    <property type="entry name" value="DNA_pol_A"/>
    <property type="match status" value="1"/>
</dbReference>
<dbReference type="InterPro" id="IPR012337">
    <property type="entry name" value="RNaseH-like_sf"/>
</dbReference>
<evidence type="ECO:0000259" key="6">
    <source>
        <dbReference type="SMART" id="SM00482"/>
    </source>
</evidence>
<keyword evidence="3" id="KW-0548">Nucleotidyltransferase</keyword>
<reference evidence="7" key="1">
    <citation type="journal article" date="2015" name="Nature">
        <title>Complex archaea that bridge the gap between prokaryotes and eukaryotes.</title>
        <authorList>
            <person name="Spang A."/>
            <person name="Saw J.H."/>
            <person name="Jorgensen S.L."/>
            <person name="Zaremba-Niedzwiedzka K."/>
            <person name="Martijn J."/>
            <person name="Lind A.E."/>
            <person name="van Eijk R."/>
            <person name="Schleper C."/>
            <person name="Guy L."/>
            <person name="Ettema T.J."/>
        </authorList>
    </citation>
    <scope>NUCLEOTIDE SEQUENCE</scope>
</reference>
<organism evidence="7">
    <name type="scientific">marine sediment metagenome</name>
    <dbReference type="NCBI Taxonomy" id="412755"/>
    <lineage>
        <taxon>unclassified sequences</taxon>
        <taxon>metagenomes</taxon>
        <taxon>ecological metagenomes</taxon>
    </lineage>
</organism>
<dbReference type="GO" id="GO:0003887">
    <property type="term" value="F:DNA-directed DNA polymerase activity"/>
    <property type="evidence" value="ECO:0007669"/>
    <property type="project" value="UniProtKB-KW"/>
</dbReference>
<dbReference type="SUPFAM" id="SSF53098">
    <property type="entry name" value="Ribonuclease H-like"/>
    <property type="match status" value="1"/>
</dbReference>
<dbReference type="InterPro" id="IPR019760">
    <property type="entry name" value="DNA-dir_DNA_pol_A_CS"/>
</dbReference>
<dbReference type="EC" id="2.7.7.7" evidence="1"/>
<comment type="catalytic activity">
    <reaction evidence="5">
        <text>DNA(n) + a 2'-deoxyribonucleoside 5'-triphosphate = DNA(n+1) + diphosphate</text>
        <dbReference type="Rhea" id="RHEA:22508"/>
        <dbReference type="Rhea" id="RHEA-COMP:17339"/>
        <dbReference type="Rhea" id="RHEA-COMP:17340"/>
        <dbReference type="ChEBI" id="CHEBI:33019"/>
        <dbReference type="ChEBI" id="CHEBI:61560"/>
        <dbReference type="ChEBI" id="CHEBI:173112"/>
        <dbReference type="EC" id="2.7.7.7"/>
    </reaction>
</comment>
<feature type="domain" description="DNA-directed DNA polymerase family A palm" evidence="6">
    <location>
        <begin position="373"/>
        <end position="566"/>
    </location>
</feature>
<evidence type="ECO:0000256" key="1">
    <source>
        <dbReference type="ARBA" id="ARBA00012417"/>
    </source>
</evidence>
<dbReference type="GO" id="GO:0006261">
    <property type="term" value="P:DNA-templated DNA replication"/>
    <property type="evidence" value="ECO:0007669"/>
    <property type="project" value="InterPro"/>
</dbReference>
<dbReference type="PROSITE" id="PS00447">
    <property type="entry name" value="DNA_POLYMERASE_A"/>
    <property type="match status" value="1"/>
</dbReference>
<dbReference type="InterPro" id="IPR036397">
    <property type="entry name" value="RNaseH_sf"/>
</dbReference>
<keyword evidence="4" id="KW-0239">DNA-directed DNA polymerase</keyword>
<accession>A0A0F9LWM5</accession>
<evidence type="ECO:0000256" key="5">
    <source>
        <dbReference type="ARBA" id="ARBA00049244"/>
    </source>
</evidence>
<protein>
    <recommendedName>
        <fullName evidence="1">DNA-directed DNA polymerase</fullName>
        <ecNumber evidence="1">2.7.7.7</ecNumber>
    </recommendedName>
</protein>